<feature type="region of interest" description="Disordered" evidence="1">
    <location>
        <begin position="118"/>
        <end position="137"/>
    </location>
</feature>
<evidence type="ECO:0000313" key="2">
    <source>
        <dbReference type="EMBL" id="CAA9286562.1"/>
    </source>
</evidence>
<dbReference type="EMBL" id="CADCTC010000228">
    <property type="protein sequence ID" value="CAA9286562.1"/>
    <property type="molecule type" value="Genomic_DNA"/>
</dbReference>
<name>A0A6J4JSS1_9CHLR</name>
<reference evidence="2" key="1">
    <citation type="submission" date="2020-02" db="EMBL/GenBank/DDBJ databases">
        <authorList>
            <person name="Meier V. D."/>
        </authorList>
    </citation>
    <scope>NUCLEOTIDE SEQUENCE</scope>
    <source>
        <strain evidence="2">AVDCRST_MAG77</strain>
    </source>
</reference>
<gene>
    <name evidence="2" type="ORF">AVDCRST_MAG77-4809</name>
</gene>
<proteinExistence type="predicted"/>
<protein>
    <submittedName>
        <fullName evidence="2">Uncharacterized protein</fullName>
    </submittedName>
</protein>
<organism evidence="2">
    <name type="scientific">uncultured Chloroflexota bacterium</name>
    <dbReference type="NCBI Taxonomy" id="166587"/>
    <lineage>
        <taxon>Bacteria</taxon>
        <taxon>Bacillati</taxon>
        <taxon>Chloroflexota</taxon>
        <taxon>environmental samples</taxon>
    </lineage>
</organism>
<feature type="compositionally biased region" description="Basic residues" evidence="1">
    <location>
        <begin position="118"/>
        <end position="127"/>
    </location>
</feature>
<accession>A0A6J4JSS1</accession>
<evidence type="ECO:0000256" key="1">
    <source>
        <dbReference type="SAM" id="MobiDB-lite"/>
    </source>
</evidence>
<sequence length="137" mass="15961">MGFLNLSAWRPVGGNRVAERRSRTSFAQPPRYYYDNLRDFQAIVDRYFEVNGKRPTDVAELYLWQLEQDGALDDDVRARELAELLCFYDIEPNSLLAMVAIRPDHARVAEAFLEARRTRRTQGHRPPQRIPIERGLA</sequence>
<dbReference type="AlphaFoldDB" id="A0A6J4JSS1"/>